<dbReference type="EMBL" id="JAULSW010000012">
    <property type="protein sequence ID" value="KAK3366510.1"/>
    <property type="molecule type" value="Genomic_DNA"/>
</dbReference>
<protein>
    <submittedName>
        <fullName evidence="1">Uncharacterized protein</fullName>
    </submittedName>
</protein>
<comment type="caution">
    <text evidence="1">The sequence shown here is derived from an EMBL/GenBank/DDBJ whole genome shotgun (WGS) entry which is preliminary data.</text>
</comment>
<dbReference type="AlphaFoldDB" id="A0AAE0N187"/>
<name>A0AAE0N187_9PEZI</name>
<reference evidence="1" key="1">
    <citation type="journal article" date="2023" name="Mol. Phylogenet. Evol.">
        <title>Genome-scale phylogeny and comparative genomics of the fungal order Sordariales.</title>
        <authorList>
            <person name="Hensen N."/>
            <person name="Bonometti L."/>
            <person name="Westerberg I."/>
            <person name="Brannstrom I.O."/>
            <person name="Guillou S."/>
            <person name="Cros-Aarteil S."/>
            <person name="Calhoun S."/>
            <person name="Haridas S."/>
            <person name="Kuo A."/>
            <person name="Mondo S."/>
            <person name="Pangilinan J."/>
            <person name="Riley R."/>
            <person name="LaButti K."/>
            <person name="Andreopoulos B."/>
            <person name="Lipzen A."/>
            <person name="Chen C."/>
            <person name="Yan M."/>
            <person name="Daum C."/>
            <person name="Ng V."/>
            <person name="Clum A."/>
            <person name="Steindorff A."/>
            <person name="Ohm R.A."/>
            <person name="Martin F."/>
            <person name="Silar P."/>
            <person name="Natvig D.O."/>
            <person name="Lalanne C."/>
            <person name="Gautier V."/>
            <person name="Ament-Velasquez S.L."/>
            <person name="Kruys A."/>
            <person name="Hutchinson M.I."/>
            <person name="Powell A.J."/>
            <person name="Barry K."/>
            <person name="Miller A.N."/>
            <person name="Grigoriev I.V."/>
            <person name="Debuchy R."/>
            <person name="Gladieux P."/>
            <person name="Hiltunen Thoren M."/>
            <person name="Johannesson H."/>
        </authorList>
    </citation>
    <scope>NUCLEOTIDE SEQUENCE</scope>
    <source>
        <strain evidence="1">CBS 232.78</strain>
    </source>
</reference>
<evidence type="ECO:0000313" key="1">
    <source>
        <dbReference type="EMBL" id="KAK3366510.1"/>
    </source>
</evidence>
<dbReference type="Proteomes" id="UP001285441">
    <property type="component" value="Unassembled WGS sequence"/>
</dbReference>
<organism evidence="1 2">
    <name type="scientific">Podospora didyma</name>
    <dbReference type="NCBI Taxonomy" id="330526"/>
    <lineage>
        <taxon>Eukaryota</taxon>
        <taxon>Fungi</taxon>
        <taxon>Dikarya</taxon>
        <taxon>Ascomycota</taxon>
        <taxon>Pezizomycotina</taxon>
        <taxon>Sordariomycetes</taxon>
        <taxon>Sordariomycetidae</taxon>
        <taxon>Sordariales</taxon>
        <taxon>Podosporaceae</taxon>
        <taxon>Podospora</taxon>
    </lineage>
</organism>
<proteinExistence type="predicted"/>
<reference evidence="1" key="2">
    <citation type="submission" date="2023-06" db="EMBL/GenBank/DDBJ databases">
        <authorList>
            <consortium name="Lawrence Berkeley National Laboratory"/>
            <person name="Haridas S."/>
            <person name="Hensen N."/>
            <person name="Bonometti L."/>
            <person name="Westerberg I."/>
            <person name="Brannstrom I.O."/>
            <person name="Guillou S."/>
            <person name="Cros-Aarteil S."/>
            <person name="Calhoun S."/>
            <person name="Kuo A."/>
            <person name="Mondo S."/>
            <person name="Pangilinan J."/>
            <person name="Riley R."/>
            <person name="LaButti K."/>
            <person name="Andreopoulos B."/>
            <person name="Lipzen A."/>
            <person name="Chen C."/>
            <person name="Yanf M."/>
            <person name="Daum C."/>
            <person name="Ng V."/>
            <person name="Clum A."/>
            <person name="Steindorff A."/>
            <person name="Ohm R."/>
            <person name="Martin F."/>
            <person name="Silar P."/>
            <person name="Natvig D."/>
            <person name="Lalanne C."/>
            <person name="Gautier V."/>
            <person name="Ament-velasquez S.L."/>
            <person name="Kruys A."/>
            <person name="Hutchinson M.I."/>
            <person name="Powell A.J."/>
            <person name="Barry K."/>
            <person name="Miller A.N."/>
            <person name="Grigoriev I.V."/>
            <person name="Debuchy R."/>
            <person name="Gladieux P."/>
            <person name="Thoren M.H."/>
            <person name="Johannesson H."/>
        </authorList>
    </citation>
    <scope>NUCLEOTIDE SEQUENCE</scope>
    <source>
        <strain evidence="1">CBS 232.78</strain>
    </source>
</reference>
<evidence type="ECO:0000313" key="2">
    <source>
        <dbReference type="Proteomes" id="UP001285441"/>
    </source>
</evidence>
<keyword evidence="2" id="KW-1185">Reference proteome</keyword>
<gene>
    <name evidence="1" type="ORF">B0H63DRAFT_456205</name>
</gene>
<sequence>MASYSHVTSLEAEARAERVSYPSICGIEETVGVLLASYRHQNTLVGGTKLLDRMFEDWHFIRYDLRDAKSIFAALLERRGWKLDKSPLAAPPGGRGGENELKAIQAEVGSLKNTVARLGEQMMAEHPGEHEKGLYDAGCDLKKYTIKAERILETILLGESVRD</sequence>
<accession>A0AAE0N187</accession>